<evidence type="ECO:0000256" key="7">
    <source>
        <dbReference type="ARBA" id="ARBA00023229"/>
    </source>
</evidence>
<dbReference type="UniPathway" id="UPA00056">
    <property type="reaction ID" value="UER00092"/>
</dbReference>
<comment type="catalytic activity">
    <reaction evidence="8">
        <text>2-C-methyl-D-erythritol 4-phosphate + NADP(+) = 1-deoxy-D-xylulose 5-phosphate + NADPH + H(+)</text>
        <dbReference type="Rhea" id="RHEA:13717"/>
        <dbReference type="ChEBI" id="CHEBI:15378"/>
        <dbReference type="ChEBI" id="CHEBI:57783"/>
        <dbReference type="ChEBI" id="CHEBI:57792"/>
        <dbReference type="ChEBI" id="CHEBI:58262"/>
        <dbReference type="ChEBI" id="CHEBI:58349"/>
        <dbReference type="EC" id="1.1.1.267"/>
    </reaction>
    <physiologicalReaction direction="right-to-left" evidence="8">
        <dbReference type="Rhea" id="RHEA:13719"/>
    </physiologicalReaction>
</comment>
<dbReference type="SUPFAM" id="SSF69055">
    <property type="entry name" value="1-deoxy-D-xylulose-5-phosphate reductoisomerase, C-terminal domain"/>
    <property type="match status" value="1"/>
</dbReference>
<keyword evidence="6 9" id="KW-0464">Manganese</keyword>
<protein>
    <recommendedName>
        <fullName evidence="9">1-deoxy-D-xylulose 5-phosphate reductoisomerase</fullName>
        <shortName evidence="9">DXP reductoisomerase</shortName>
        <ecNumber evidence="9">1.1.1.267</ecNumber>
    </recommendedName>
    <alternativeName>
        <fullName evidence="9">1-deoxyxylulose-5-phosphate reductoisomerase</fullName>
    </alternativeName>
    <alternativeName>
        <fullName evidence="9">2-C-methyl-D-erythritol 4-phosphate synthase</fullName>
    </alternativeName>
</protein>
<dbReference type="HAMAP" id="MF_00183">
    <property type="entry name" value="DXP_reductoisom"/>
    <property type="match status" value="1"/>
</dbReference>
<dbReference type="InterPro" id="IPR036169">
    <property type="entry name" value="DXPR_C_sf"/>
</dbReference>
<dbReference type="GO" id="GO:0070402">
    <property type="term" value="F:NADPH binding"/>
    <property type="evidence" value="ECO:0007669"/>
    <property type="project" value="InterPro"/>
</dbReference>
<evidence type="ECO:0000259" key="11">
    <source>
        <dbReference type="Pfam" id="PF08436"/>
    </source>
</evidence>
<proteinExistence type="inferred from homology"/>
<evidence type="ECO:0000256" key="6">
    <source>
        <dbReference type="ARBA" id="ARBA00023211"/>
    </source>
</evidence>
<feature type="binding site" evidence="9">
    <location>
        <position position="113"/>
    </location>
    <ligand>
        <name>1-deoxy-D-xylulose 5-phosphate</name>
        <dbReference type="ChEBI" id="CHEBI:57792"/>
    </ligand>
</feature>
<feature type="binding site" evidence="9">
    <location>
        <position position="114"/>
    </location>
    <ligand>
        <name>NADPH</name>
        <dbReference type="ChEBI" id="CHEBI:57783"/>
    </ligand>
</feature>
<comment type="cofactor">
    <cofactor evidence="9">
        <name>Mg(2+)</name>
        <dbReference type="ChEBI" id="CHEBI:18420"/>
    </cofactor>
    <cofactor evidence="9">
        <name>Mn(2+)</name>
        <dbReference type="ChEBI" id="CHEBI:29035"/>
    </cofactor>
</comment>
<dbReference type="GO" id="GO:0016853">
    <property type="term" value="F:isomerase activity"/>
    <property type="evidence" value="ECO:0007669"/>
    <property type="project" value="UniProtKB-KW"/>
</dbReference>
<evidence type="ECO:0000259" key="10">
    <source>
        <dbReference type="Pfam" id="PF02670"/>
    </source>
</evidence>
<dbReference type="InterPro" id="IPR013644">
    <property type="entry name" value="DXP_reductoisomerase_C"/>
</dbReference>
<dbReference type="InterPro" id="IPR036291">
    <property type="entry name" value="NAD(P)-bd_dom_sf"/>
</dbReference>
<evidence type="ECO:0000256" key="8">
    <source>
        <dbReference type="ARBA" id="ARBA00048543"/>
    </source>
</evidence>
<evidence type="ECO:0000259" key="12">
    <source>
        <dbReference type="Pfam" id="PF13288"/>
    </source>
</evidence>
<dbReference type="GO" id="GO:0030604">
    <property type="term" value="F:1-deoxy-D-xylulose-5-phosphate reductoisomerase activity"/>
    <property type="evidence" value="ECO:0007669"/>
    <property type="project" value="UniProtKB-UniRule"/>
</dbReference>
<feature type="binding site" evidence="9">
    <location>
        <position position="11"/>
    </location>
    <ligand>
        <name>NADPH</name>
        <dbReference type="ChEBI" id="CHEBI:57783"/>
    </ligand>
</feature>
<keyword evidence="3 9" id="KW-0479">Metal-binding</keyword>
<feature type="binding site" evidence="9">
    <location>
        <position position="13"/>
    </location>
    <ligand>
        <name>NADPH</name>
        <dbReference type="ChEBI" id="CHEBI:57783"/>
    </ligand>
</feature>
<dbReference type="PIRSF" id="PIRSF006205">
    <property type="entry name" value="Dxp_reductismrs"/>
    <property type="match status" value="1"/>
</dbReference>
<dbReference type="Pfam" id="PF02670">
    <property type="entry name" value="DXP_reductoisom"/>
    <property type="match status" value="1"/>
</dbReference>
<organism evidence="13 14">
    <name type="scientific">Deferribacter autotrophicus</name>
    <dbReference type="NCBI Taxonomy" id="500465"/>
    <lineage>
        <taxon>Bacteria</taxon>
        <taxon>Pseudomonadati</taxon>
        <taxon>Deferribacterota</taxon>
        <taxon>Deferribacteres</taxon>
        <taxon>Deferribacterales</taxon>
        <taxon>Deferribacteraceae</taxon>
        <taxon>Deferribacter</taxon>
    </lineage>
</organism>
<name>A0A5A8F1G4_9BACT</name>
<evidence type="ECO:0000256" key="5">
    <source>
        <dbReference type="ARBA" id="ARBA00023002"/>
    </source>
</evidence>
<reference evidence="13 14" key="1">
    <citation type="submission" date="2019-06" db="EMBL/GenBank/DDBJ databases">
        <title>Genomic insights into carbon and energy metabolism of Deferribacter autotrophicus revealed new metabolic traits in the phylum Deferribacteres.</title>
        <authorList>
            <person name="Slobodkin A.I."/>
            <person name="Slobodkina G.B."/>
            <person name="Allioux M."/>
            <person name="Alain K."/>
            <person name="Jebbar M."/>
            <person name="Shadrin V."/>
            <person name="Kublanov I.V."/>
            <person name="Toshchakov S.V."/>
            <person name="Bonch-Osmolovskaya E.A."/>
        </authorList>
    </citation>
    <scope>NUCLEOTIDE SEQUENCE [LARGE SCALE GENOMIC DNA]</scope>
    <source>
        <strain evidence="13 14">SL50</strain>
    </source>
</reference>
<dbReference type="FunFam" id="3.40.50.720:FF:000045">
    <property type="entry name" value="1-deoxy-D-xylulose 5-phosphate reductoisomerase"/>
    <property type="match status" value="1"/>
</dbReference>
<keyword evidence="7 9" id="KW-0414">Isoprene biosynthesis</keyword>
<dbReference type="Pfam" id="PF13288">
    <property type="entry name" value="DXPR_C"/>
    <property type="match status" value="1"/>
</dbReference>
<sequence>MRKIGIIGATGSIGSQAIDIIEQEKDDFQVIFLTAHNQLDKLIKIGKKVNAKHLVLTSERHHTDKVLTGIDELLKVIENEEIDIILSAAVGFSGLIPTYCALKKGIDIALANKESMVAAGRLLNETAKKNDAKIIPVDSEHSAVYQCLLGHDTSYLEKIILTASGGPFRNRPIDSFEFISVEEALNHPNWSMGRKITVDSATMMNKGLELIEARFLFNVGHDKLDVVIHPESIIHSIVAFCDGSYLAQMGVPDMKIPISYAISYPERVKLDIPRLNFFELKKLTFIKPDFERYPCLRIAMEALKIDKNSIYIALNAANEVAVDAFLKEVIKFNEIPMIIERTIEDFPVEDVMDIEEIVKMDKLAREKSRKLMSNII</sequence>
<dbReference type="GO" id="GO:0051484">
    <property type="term" value="P:isopentenyl diphosphate biosynthetic process, methylerythritol 4-phosphate pathway involved in terpenoid biosynthetic process"/>
    <property type="evidence" value="ECO:0007669"/>
    <property type="project" value="TreeGrafter"/>
</dbReference>
<feature type="binding site" evidence="9">
    <location>
        <position position="193"/>
    </location>
    <ligand>
        <name>NADPH</name>
        <dbReference type="ChEBI" id="CHEBI:57783"/>
    </ligand>
</feature>
<evidence type="ECO:0000256" key="2">
    <source>
        <dbReference type="ARBA" id="ARBA00006825"/>
    </source>
</evidence>
<dbReference type="Pfam" id="PF08436">
    <property type="entry name" value="DXP_redisom_C"/>
    <property type="match status" value="1"/>
</dbReference>
<dbReference type="EMBL" id="VFJB01000006">
    <property type="protein sequence ID" value="KAA0257750.1"/>
    <property type="molecule type" value="Genomic_DNA"/>
</dbReference>
<feature type="binding site" evidence="9">
    <location>
        <position position="139"/>
    </location>
    <ligand>
        <name>1-deoxy-D-xylulose 5-phosphate</name>
        <dbReference type="ChEBI" id="CHEBI:57792"/>
    </ligand>
</feature>
<dbReference type="AlphaFoldDB" id="A0A5A8F1G4"/>
<feature type="binding site" evidence="9">
    <location>
        <position position="140"/>
    </location>
    <ligand>
        <name>Mn(2+)</name>
        <dbReference type="ChEBI" id="CHEBI:29035"/>
    </ligand>
</feature>
<feature type="binding site" evidence="9">
    <location>
        <position position="138"/>
    </location>
    <ligand>
        <name>Mn(2+)</name>
        <dbReference type="ChEBI" id="CHEBI:29035"/>
    </ligand>
</feature>
<feature type="binding site" evidence="9">
    <location>
        <position position="140"/>
    </location>
    <ligand>
        <name>1-deoxy-D-xylulose 5-phosphate</name>
        <dbReference type="ChEBI" id="CHEBI:57792"/>
    </ligand>
</feature>
<dbReference type="EC" id="1.1.1.267" evidence="9"/>
<dbReference type="SUPFAM" id="SSF51735">
    <property type="entry name" value="NAD(P)-binding Rossmann-fold domains"/>
    <property type="match status" value="1"/>
</dbReference>
<comment type="function">
    <text evidence="9">Catalyzes the NADPH-dependent rearrangement and reduction of 1-deoxy-D-xylulose-5-phosphate (DXP) to 2-C-methyl-D-erythritol 4-phosphate (MEP).</text>
</comment>
<evidence type="ECO:0000313" key="14">
    <source>
        <dbReference type="Proteomes" id="UP000322876"/>
    </source>
</evidence>
<keyword evidence="14" id="KW-1185">Reference proteome</keyword>
<keyword evidence="13" id="KW-0413">Isomerase</keyword>
<feature type="binding site" evidence="9">
    <location>
        <position position="10"/>
    </location>
    <ligand>
        <name>NADPH</name>
        <dbReference type="ChEBI" id="CHEBI:57783"/>
    </ligand>
</feature>
<feature type="binding site" evidence="9">
    <location>
        <position position="187"/>
    </location>
    <ligand>
        <name>1-deoxy-D-xylulose 5-phosphate</name>
        <dbReference type="ChEBI" id="CHEBI:57792"/>
    </ligand>
</feature>
<feature type="binding site" evidence="9">
    <location>
        <position position="12"/>
    </location>
    <ligand>
        <name>NADPH</name>
        <dbReference type="ChEBI" id="CHEBI:57783"/>
    </ligand>
</feature>
<dbReference type="InterPro" id="IPR003821">
    <property type="entry name" value="DXP_reductoisomerase"/>
</dbReference>
<comment type="caution">
    <text evidence="9">Lacks conserved residue(s) required for the propagation of feature annotation.</text>
</comment>
<dbReference type="NCBIfam" id="TIGR00243">
    <property type="entry name" value="Dxr"/>
    <property type="match status" value="1"/>
</dbReference>
<evidence type="ECO:0000256" key="1">
    <source>
        <dbReference type="ARBA" id="ARBA00005094"/>
    </source>
</evidence>
<evidence type="ECO:0000256" key="9">
    <source>
        <dbReference type="HAMAP-Rule" id="MF_00183"/>
    </source>
</evidence>
<gene>
    <name evidence="9" type="primary">dxr</name>
    <name evidence="13" type="ORF">FHQ18_08390</name>
</gene>
<comment type="caution">
    <text evidence="13">The sequence shown here is derived from an EMBL/GenBank/DDBJ whole genome shotgun (WGS) entry which is preliminary data.</text>
</comment>
<dbReference type="PANTHER" id="PTHR30525:SF0">
    <property type="entry name" value="1-DEOXY-D-XYLULOSE 5-PHOSPHATE REDUCTOISOMERASE, CHLOROPLASTIC"/>
    <property type="match status" value="1"/>
</dbReference>
<feature type="binding site" evidence="9">
    <location>
        <position position="164"/>
    </location>
    <ligand>
        <name>1-deoxy-D-xylulose 5-phosphate</name>
        <dbReference type="ChEBI" id="CHEBI:57792"/>
    </ligand>
</feature>
<dbReference type="SUPFAM" id="SSF55347">
    <property type="entry name" value="Glyceraldehyde-3-phosphate dehydrogenase-like, C-terminal domain"/>
    <property type="match status" value="1"/>
</dbReference>
<dbReference type="Gene3D" id="3.40.50.720">
    <property type="entry name" value="NAD(P)-binding Rossmann-like Domain"/>
    <property type="match status" value="1"/>
</dbReference>
<keyword evidence="5 9" id="KW-0560">Oxidoreductase</keyword>
<feature type="binding site" evidence="9">
    <location>
        <position position="209"/>
    </location>
    <ligand>
        <name>1-deoxy-D-xylulose 5-phosphate</name>
        <dbReference type="ChEBI" id="CHEBI:57792"/>
    </ligand>
</feature>
<dbReference type="InterPro" id="IPR013512">
    <property type="entry name" value="DXP_reductoisomerase_N"/>
</dbReference>
<dbReference type="GO" id="GO:0030145">
    <property type="term" value="F:manganese ion binding"/>
    <property type="evidence" value="ECO:0007669"/>
    <property type="project" value="TreeGrafter"/>
</dbReference>
<accession>A0A5A8F1G4</accession>
<feature type="binding site" evidence="9">
    <location>
        <position position="209"/>
    </location>
    <ligand>
        <name>Mn(2+)</name>
        <dbReference type="ChEBI" id="CHEBI:29035"/>
    </ligand>
</feature>
<feature type="binding site" evidence="9">
    <location>
        <position position="205"/>
    </location>
    <ligand>
        <name>1-deoxy-D-xylulose 5-phosphate</name>
        <dbReference type="ChEBI" id="CHEBI:57792"/>
    </ligand>
</feature>
<evidence type="ECO:0000256" key="4">
    <source>
        <dbReference type="ARBA" id="ARBA00022857"/>
    </source>
</evidence>
<keyword evidence="9" id="KW-0460">Magnesium</keyword>
<keyword evidence="4 9" id="KW-0521">NADP</keyword>
<dbReference type="RefSeq" id="WP_149266723.1">
    <property type="nucleotide sequence ID" value="NZ_VFJB01000006.1"/>
</dbReference>
<dbReference type="OrthoDB" id="9806546at2"/>
<feature type="domain" description="1-deoxy-D-xylulose 5-phosphate reductoisomerase N-terminal" evidence="10">
    <location>
        <begin position="4"/>
        <end position="120"/>
    </location>
</feature>
<feature type="binding site" evidence="9">
    <location>
        <position position="206"/>
    </location>
    <ligand>
        <name>1-deoxy-D-xylulose 5-phosphate</name>
        <dbReference type="ChEBI" id="CHEBI:57792"/>
    </ligand>
</feature>
<dbReference type="Gene3D" id="1.10.1740.10">
    <property type="match status" value="1"/>
</dbReference>
<dbReference type="InterPro" id="IPR026877">
    <property type="entry name" value="DXPR_C"/>
</dbReference>
<feature type="binding site" evidence="9">
    <location>
        <position position="112"/>
    </location>
    <ligand>
        <name>NADPH</name>
        <dbReference type="ChEBI" id="CHEBI:57783"/>
    </ligand>
</feature>
<evidence type="ECO:0000256" key="3">
    <source>
        <dbReference type="ARBA" id="ARBA00022723"/>
    </source>
</evidence>
<dbReference type="Proteomes" id="UP000322876">
    <property type="component" value="Unassembled WGS sequence"/>
</dbReference>
<feature type="domain" description="DXP reductoisomerase C-terminal" evidence="12">
    <location>
        <begin position="249"/>
        <end position="366"/>
    </location>
</feature>
<dbReference type="PANTHER" id="PTHR30525">
    <property type="entry name" value="1-DEOXY-D-XYLULOSE 5-PHOSPHATE REDUCTOISOMERASE"/>
    <property type="match status" value="1"/>
</dbReference>
<feature type="binding site" evidence="9">
    <location>
        <position position="200"/>
    </location>
    <ligand>
        <name>1-deoxy-D-xylulose 5-phosphate</name>
        <dbReference type="ChEBI" id="CHEBI:57792"/>
    </ligand>
</feature>
<comment type="similarity">
    <text evidence="2 9">Belongs to the DXR family.</text>
</comment>
<evidence type="ECO:0000313" key="13">
    <source>
        <dbReference type="EMBL" id="KAA0257750.1"/>
    </source>
</evidence>
<comment type="pathway">
    <text evidence="1 9">Isoprenoid biosynthesis; isopentenyl diphosphate biosynthesis via DXP pathway; isopentenyl diphosphate from 1-deoxy-D-xylulose 5-phosphate: step 1/6.</text>
</comment>
<feature type="domain" description="1-deoxy-D-xylulose 5-phosphate reductoisomerase C-terminal" evidence="11">
    <location>
        <begin position="134"/>
        <end position="217"/>
    </location>
</feature>